<dbReference type="OrthoDB" id="9795078at2"/>
<keyword evidence="13" id="KW-1185">Reference proteome</keyword>
<evidence type="ECO:0000259" key="11">
    <source>
        <dbReference type="PROSITE" id="PS51753"/>
    </source>
</evidence>
<name>A0A3N9TFH2_9VIBR</name>
<dbReference type="InterPro" id="IPR004089">
    <property type="entry name" value="MCPsignal_dom"/>
</dbReference>
<dbReference type="CDD" id="cd11386">
    <property type="entry name" value="MCP_signal"/>
    <property type="match status" value="1"/>
</dbReference>
<evidence type="ECO:0000259" key="9">
    <source>
        <dbReference type="PROSITE" id="PS50111"/>
    </source>
</evidence>
<dbReference type="InterPro" id="IPR032255">
    <property type="entry name" value="HBM"/>
</dbReference>
<comment type="caution">
    <text evidence="12">The sequence shown here is derived from an EMBL/GenBank/DDBJ whole genome shotgun (WGS) entry which is preliminary data.</text>
</comment>
<evidence type="ECO:0000256" key="1">
    <source>
        <dbReference type="ARBA" id="ARBA00004141"/>
    </source>
</evidence>
<feature type="transmembrane region" description="Helical" evidence="8">
    <location>
        <begin position="301"/>
        <end position="320"/>
    </location>
</feature>
<dbReference type="PROSITE" id="PS50885">
    <property type="entry name" value="HAMP"/>
    <property type="match status" value="1"/>
</dbReference>
<dbReference type="Pfam" id="PF00015">
    <property type="entry name" value="MCPsignal"/>
    <property type="match status" value="1"/>
</dbReference>
<keyword evidence="4 8" id="KW-0472">Membrane</keyword>
<evidence type="ECO:0000313" key="13">
    <source>
        <dbReference type="Proteomes" id="UP000281112"/>
    </source>
</evidence>
<organism evidence="12 13">
    <name type="scientific">Vibrio viridaestus</name>
    <dbReference type="NCBI Taxonomy" id="2487322"/>
    <lineage>
        <taxon>Bacteria</taxon>
        <taxon>Pseudomonadati</taxon>
        <taxon>Pseudomonadota</taxon>
        <taxon>Gammaproteobacteria</taxon>
        <taxon>Vibrionales</taxon>
        <taxon>Vibrionaceae</taxon>
        <taxon>Vibrio</taxon>
    </lineage>
</organism>
<evidence type="ECO:0000256" key="5">
    <source>
        <dbReference type="ARBA" id="ARBA00023224"/>
    </source>
</evidence>
<dbReference type="GO" id="GO:0004888">
    <property type="term" value="F:transmembrane signaling receptor activity"/>
    <property type="evidence" value="ECO:0007669"/>
    <property type="project" value="InterPro"/>
</dbReference>
<dbReference type="SUPFAM" id="SSF58104">
    <property type="entry name" value="Methyl-accepting chemotaxis protein (MCP) signaling domain"/>
    <property type="match status" value="1"/>
</dbReference>
<keyword evidence="5 7" id="KW-0807">Transducer</keyword>
<dbReference type="Pfam" id="PF00672">
    <property type="entry name" value="HAMP"/>
    <property type="match status" value="1"/>
</dbReference>
<proteinExistence type="inferred from homology"/>
<dbReference type="SMART" id="SM00283">
    <property type="entry name" value="MA"/>
    <property type="match status" value="1"/>
</dbReference>
<dbReference type="InterPro" id="IPR004090">
    <property type="entry name" value="Chemotax_Me-accpt_rcpt"/>
</dbReference>
<dbReference type="GO" id="GO:0007165">
    <property type="term" value="P:signal transduction"/>
    <property type="evidence" value="ECO:0007669"/>
    <property type="project" value="UniProtKB-KW"/>
</dbReference>
<evidence type="ECO:0000256" key="8">
    <source>
        <dbReference type="SAM" id="Phobius"/>
    </source>
</evidence>
<evidence type="ECO:0000256" key="7">
    <source>
        <dbReference type="PROSITE-ProRule" id="PRU00284"/>
    </source>
</evidence>
<feature type="domain" description="HBM" evidence="11">
    <location>
        <begin position="47"/>
        <end position="288"/>
    </location>
</feature>
<reference evidence="12 13" key="1">
    <citation type="submission" date="2018-11" db="EMBL/GenBank/DDBJ databases">
        <title>Vibrio LJC006 sp. nov., isolated from seawater during the bloom of the enteromorpha.</title>
        <authorList>
            <person name="Liang J."/>
        </authorList>
    </citation>
    <scope>NUCLEOTIDE SEQUENCE [LARGE SCALE GENOMIC DNA]</scope>
    <source>
        <strain evidence="12 13">LJC006</strain>
    </source>
</reference>
<feature type="domain" description="HAMP" evidence="10">
    <location>
        <begin position="322"/>
        <end position="376"/>
    </location>
</feature>
<dbReference type="SMART" id="SM00304">
    <property type="entry name" value="HAMP"/>
    <property type="match status" value="1"/>
</dbReference>
<protein>
    <submittedName>
        <fullName evidence="12">Methyl-accepting chemotaxis protein</fullName>
    </submittedName>
</protein>
<dbReference type="CDD" id="cd06225">
    <property type="entry name" value="HAMP"/>
    <property type="match status" value="1"/>
</dbReference>
<dbReference type="FunFam" id="1.10.287.950:FF:000001">
    <property type="entry name" value="Methyl-accepting chemotaxis sensory transducer"/>
    <property type="match status" value="1"/>
</dbReference>
<dbReference type="RefSeq" id="WP_124938199.1">
    <property type="nucleotide sequence ID" value="NZ_RJVQ01000007.1"/>
</dbReference>
<evidence type="ECO:0000256" key="4">
    <source>
        <dbReference type="ARBA" id="ARBA00023136"/>
    </source>
</evidence>
<dbReference type="PROSITE" id="PS51753">
    <property type="entry name" value="HBM"/>
    <property type="match status" value="1"/>
</dbReference>
<comment type="similarity">
    <text evidence="6">Belongs to the methyl-accepting chemotaxis (MCP) protein family.</text>
</comment>
<dbReference type="PRINTS" id="PR00260">
    <property type="entry name" value="CHEMTRNSDUCR"/>
</dbReference>
<evidence type="ECO:0000256" key="6">
    <source>
        <dbReference type="ARBA" id="ARBA00029447"/>
    </source>
</evidence>
<dbReference type="GO" id="GO:0016020">
    <property type="term" value="C:membrane"/>
    <property type="evidence" value="ECO:0007669"/>
    <property type="project" value="UniProtKB-SubCell"/>
</dbReference>
<dbReference type="PANTHER" id="PTHR32089">
    <property type="entry name" value="METHYL-ACCEPTING CHEMOTAXIS PROTEIN MCPB"/>
    <property type="match status" value="1"/>
</dbReference>
<evidence type="ECO:0000256" key="3">
    <source>
        <dbReference type="ARBA" id="ARBA00022989"/>
    </source>
</evidence>
<accession>A0A3N9TFH2</accession>
<dbReference type="PANTHER" id="PTHR32089:SF119">
    <property type="entry name" value="METHYL-ACCEPTING CHEMOTAXIS PROTEIN CTPL"/>
    <property type="match status" value="1"/>
</dbReference>
<evidence type="ECO:0000259" key="10">
    <source>
        <dbReference type="PROSITE" id="PS50885"/>
    </source>
</evidence>
<dbReference type="AlphaFoldDB" id="A0A3N9TFH2"/>
<feature type="domain" description="Methyl-accepting transducer" evidence="9">
    <location>
        <begin position="381"/>
        <end position="617"/>
    </location>
</feature>
<dbReference type="GO" id="GO:0006935">
    <property type="term" value="P:chemotaxis"/>
    <property type="evidence" value="ECO:0007669"/>
    <property type="project" value="InterPro"/>
</dbReference>
<dbReference type="Gene3D" id="1.10.287.950">
    <property type="entry name" value="Methyl-accepting chemotaxis protein"/>
    <property type="match status" value="1"/>
</dbReference>
<feature type="transmembrane region" description="Helical" evidence="8">
    <location>
        <begin position="12"/>
        <end position="34"/>
    </location>
</feature>
<evidence type="ECO:0000256" key="2">
    <source>
        <dbReference type="ARBA" id="ARBA00022692"/>
    </source>
</evidence>
<keyword evidence="2 8" id="KW-0812">Transmembrane</keyword>
<dbReference type="PROSITE" id="PS50111">
    <property type="entry name" value="CHEMOTAXIS_TRANSDUC_2"/>
    <property type="match status" value="1"/>
</dbReference>
<dbReference type="Proteomes" id="UP000281112">
    <property type="component" value="Unassembled WGS sequence"/>
</dbReference>
<keyword evidence="3 8" id="KW-1133">Transmembrane helix</keyword>
<dbReference type="SMART" id="SM01358">
    <property type="entry name" value="HBM"/>
    <property type="match status" value="1"/>
</dbReference>
<evidence type="ECO:0000313" key="12">
    <source>
        <dbReference type="EMBL" id="RQW62205.1"/>
    </source>
</evidence>
<dbReference type="InterPro" id="IPR003660">
    <property type="entry name" value="HAMP_dom"/>
</dbReference>
<sequence length="653" mass="71995">MWLDRVSMSRKLYFAPLLLIFILIGITITSSFLLNHLSRDMETISFDLAPDTELAAEMTDSMYRMRLAVKNFVQTGNNEFADLFQKQSDELIHTYFARAHQEIQNPKRLEIIKKLEGETKNYINTFTNNVVQNMQRRNVLVNEHLNVFGPLIEKNLTQVMESARNENDILAAYHAAQSVRSLILSRLYVMKFLVENKSEQEQRFNNEFNVLNKQIESLLATLQVSQRIKLVNEAKDLISQYQQSAHEVATRIYTRNEGIKTLDTVGPKIASDIADLRRSISQSMEEAATIAKKDTEESIRILYLVSSIAVIIGLIITYLISKATLRKLHDINNVVADIAEGDGDLTIRIPVTGKDELDNLASNYNIFADKLRGTVAQLIDAAGKMSSSSDTLAERSVKTQQQVSEQQSQAQMIASAITEMSASAQDVSNSAIDAETLTQSTATAATQGTQVIITATKSMDALSSQIMAAGNTVEMLRADSEKIGSVLGVIVSIAEQTNLLALNAAIEAARAGEQGRGFAVVADEVRSLASRTQNSTEEIQTIIEGFQRRTEEAHQAMVVSRTSADQTVEKVNSANEALAAIEGYMHEVNSEISSISNAAGQQAAASNEVSESVNKMSEISHNTMAESVETTRAVEGLNQLGKNITQLLTQFRI</sequence>
<dbReference type="EMBL" id="RJVQ01000007">
    <property type="protein sequence ID" value="RQW62205.1"/>
    <property type="molecule type" value="Genomic_DNA"/>
</dbReference>
<comment type="subcellular location">
    <subcellularLocation>
        <location evidence="1">Membrane</location>
        <topology evidence="1">Multi-pass membrane protein</topology>
    </subcellularLocation>
</comment>
<gene>
    <name evidence="12" type="ORF">EES38_15935</name>
</gene>
<dbReference type="Gene3D" id="1.20.1440.210">
    <property type="match status" value="1"/>
</dbReference>